<dbReference type="PROSITE" id="PS51186">
    <property type="entry name" value="GNAT"/>
    <property type="match status" value="1"/>
</dbReference>
<gene>
    <name evidence="3" type="ORF">EV662_105160</name>
</gene>
<evidence type="ECO:0000313" key="4">
    <source>
        <dbReference type="Proteomes" id="UP000294835"/>
    </source>
</evidence>
<proteinExistence type="predicted"/>
<feature type="region of interest" description="Disordered" evidence="1">
    <location>
        <begin position="1"/>
        <end position="22"/>
    </location>
</feature>
<protein>
    <submittedName>
        <fullName evidence="3">RimJ/RimL family protein N-acetyltransferase</fullName>
    </submittedName>
</protein>
<dbReference type="GO" id="GO:0008999">
    <property type="term" value="F:protein-N-terminal-alanine acetyltransferase activity"/>
    <property type="evidence" value="ECO:0007669"/>
    <property type="project" value="TreeGrafter"/>
</dbReference>
<feature type="compositionally biased region" description="Low complexity" evidence="1">
    <location>
        <begin position="1"/>
        <end position="13"/>
    </location>
</feature>
<keyword evidence="3" id="KW-0808">Transferase</keyword>
<organism evidence="3 4">
    <name type="scientific">Rhodovulum marinum</name>
    <dbReference type="NCBI Taxonomy" id="320662"/>
    <lineage>
        <taxon>Bacteria</taxon>
        <taxon>Pseudomonadati</taxon>
        <taxon>Pseudomonadota</taxon>
        <taxon>Alphaproteobacteria</taxon>
        <taxon>Rhodobacterales</taxon>
        <taxon>Paracoccaceae</taxon>
        <taxon>Rhodovulum</taxon>
    </lineage>
</organism>
<dbReference type="OrthoDB" id="5295305at2"/>
<dbReference type="EMBL" id="SLXP01000005">
    <property type="protein sequence ID" value="TCP41413.1"/>
    <property type="molecule type" value="Genomic_DNA"/>
</dbReference>
<dbReference type="GO" id="GO:1990189">
    <property type="term" value="F:protein N-terminal-serine acetyltransferase activity"/>
    <property type="evidence" value="ECO:0007669"/>
    <property type="project" value="TreeGrafter"/>
</dbReference>
<dbReference type="InterPro" id="IPR051908">
    <property type="entry name" value="Ribosomal_N-acetyltransferase"/>
</dbReference>
<dbReference type="InterPro" id="IPR016181">
    <property type="entry name" value="Acyl_CoA_acyltransferase"/>
</dbReference>
<name>A0A4R2PYS1_9RHOB</name>
<dbReference type="Pfam" id="PF13302">
    <property type="entry name" value="Acetyltransf_3"/>
    <property type="match status" value="1"/>
</dbReference>
<dbReference type="InterPro" id="IPR000182">
    <property type="entry name" value="GNAT_dom"/>
</dbReference>
<evidence type="ECO:0000313" key="3">
    <source>
        <dbReference type="EMBL" id="TCP41413.1"/>
    </source>
</evidence>
<keyword evidence="4" id="KW-1185">Reference proteome</keyword>
<reference evidence="3 4" key="1">
    <citation type="submission" date="2019-03" db="EMBL/GenBank/DDBJ databases">
        <title>Genomic Encyclopedia of Type Strains, Phase IV (KMG-IV): sequencing the most valuable type-strain genomes for metagenomic binning, comparative biology and taxonomic classification.</title>
        <authorList>
            <person name="Goeker M."/>
        </authorList>
    </citation>
    <scope>NUCLEOTIDE SEQUENCE [LARGE SCALE GENOMIC DNA]</scope>
    <source>
        <strain evidence="3 4">DSM 18063</strain>
    </source>
</reference>
<feature type="domain" description="N-acetyltransferase" evidence="2">
    <location>
        <begin position="42"/>
        <end position="184"/>
    </location>
</feature>
<dbReference type="GO" id="GO:0005737">
    <property type="term" value="C:cytoplasm"/>
    <property type="evidence" value="ECO:0007669"/>
    <property type="project" value="TreeGrafter"/>
</dbReference>
<evidence type="ECO:0000259" key="2">
    <source>
        <dbReference type="PROSITE" id="PS51186"/>
    </source>
</evidence>
<dbReference type="RefSeq" id="WP_132461981.1">
    <property type="nucleotide sequence ID" value="NZ_SLXP01000005.1"/>
</dbReference>
<accession>A0A4R2PYS1</accession>
<dbReference type="PANTHER" id="PTHR43441">
    <property type="entry name" value="RIBOSOMAL-PROTEIN-SERINE ACETYLTRANSFERASE"/>
    <property type="match status" value="1"/>
</dbReference>
<sequence length="237" mass="25730">MDQPAPLGVEVPGWVPPPRPPRQALRGRWVTLDPLTADAHAAALHRANTADPSIWTYLPYGPFPDEAAFAGWIDAVTAGADPVFFAIRPHDQDAAGVLSYLRIQPEAGSIEIGHVCFSAALQRTPAATEAVTLLVGWAFGAGYRRVEWKCNALNLASRRAAQRFGFSYEGVFRQQNVVKGRNRDTAWFAAIDGEWPALKSAYDRWLAPSNFDASGRQIVPLGDLTAPIRVSSDPALG</sequence>
<dbReference type="Gene3D" id="3.40.630.30">
    <property type="match status" value="1"/>
</dbReference>
<dbReference type="AlphaFoldDB" id="A0A4R2PYS1"/>
<comment type="caution">
    <text evidence="3">The sequence shown here is derived from an EMBL/GenBank/DDBJ whole genome shotgun (WGS) entry which is preliminary data.</text>
</comment>
<dbReference type="Proteomes" id="UP000294835">
    <property type="component" value="Unassembled WGS sequence"/>
</dbReference>
<dbReference type="PANTHER" id="PTHR43441:SF2">
    <property type="entry name" value="FAMILY ACETYLTRANSFERASE, PUTATIVE (AFU_ORTHOLOGUE AFUA_7G00850)-RELATED"/>
    <property type="match status" value="1"/>
</dbReference>
<dbReference type="SUPFAM" id="SSF55729">
    <property type="entry name" value="Acyl-CoA N-acyltransferases (Nat)"/>
    <property type="match status" value="1"/>
</dbReference>
<evidence type="ECO:0000256" key="1">
    <source>
        <dbReference type="SAM" id="MobiDB-lite"/>
    </source>
</evidence>
<dbReference type="FunFam" id="3.40.630.30:FF:000047">
    <property type="entry name" value="Acetyltransferase, GNAT family"/>
    <property type="match status" value="1"/>
</dbReference>